<keyword evidence="3" id="KW-1185">Reference proteome</keyword>
<feature type="compositionally biased region" description="Polar residues" evidence="1">
    <location>
        <begin position="83"/>
        <end position="97"/>
    </location>
</feature>
<dbReference type="Proteomes" id="UP000008370">
    <property type="component" value="Unassembled WGS sequence"/>
</dbReference>
<feature type="compositionally biased region" description="Polar residues" evidence="1">
    <location>
        <begin position="174"/>
        <end position="190"/>
    </location>
</feature>
<evidence type="ECO:0000313" key="3">
    <source>
        <dbReference type="Proteomes" id="UP000008370"/>
    </source>
</evidence>
<dbReference type="AlphaFoldDB" id="K5VUD7"/>
<name>K5VUD7_PHACS</name>
<sequence length="230" mass="24015">MNLIQEAKTTTPPTPIDTQQFQQFQSTDVAGFQSTMNDSVISPTHHMSMFPPELASADPMAMSTQMSTVDPMDLANPPLSDHLASSSMLTGFSQQSGPGFVPDPPMSGIENHESGHHMLSSPSTTTTTTSTNPSHVSSPALNGMVPTYAMGSSSLASALDEPRSRSGSAASPSHATSSDLGFPSASSGPPTSAHDPNFPFSQGFSMSQSKESSPDSADPHLMVLGDMLKK</sequence>
<dbReference type="GeneID" id="18916334"/>
<evidence type="ECO:0000256" key="1">
    <source>
        <dbReference type="SAM" id="MobiDB-lite"/>
    </source>
</evidence>
<feature type="region of interest" description="Disordered" evidence="1">
    <location>
        <begin position="74"/>
        <end position="230"/>
    </location>
</feature>
<accession>K5VUD7</accession>
<protein>
    <submittedName>
        <fullName evidence="2">Uncharacterized protein</fullName>
    </submittedName>
</protein>
<reference evidence="2 3" key="1">
    <citation type="journal article" date="2012" name="BMC Genomics">
        <title>Comparative genomics of the white-rot fungi, Phanerochaete carnosa and P. chrysosporium, to elucidate the genetic basis of the distinct wood types they colonize.</title>
        <authorList>
            <person name="Suzuki H."/>
            <person name="MacDonald J."/>
            <person name="Syed K."/>
            <person name="Salamov A."/>
            <person name="Hori C."/>
            <person name="Aerts A."/>
            <person name="Henrissat B."/>
            <person name="Wiebenga A."/>
            <person name="vanKuyk P.A."/>
            <person name="Barry K."/>
            <person name="Lindquist E."/>
            <person name="LaButti K."/>
            <person name="Lapidus A."/>
            <person name="Lucas S."/>
            <person name="Coutinho P."/>
            <person name="Gong Y."/>
            <person name="Samejima M."/>
            <person name="Mahadevan R."/>
            <person name="Abou-Zaid M."/>
            <person name="de Vries R.P."/>
            <person name="Igarashi K."/>
            <person name="Yadav J.S."/>
            <person name="Grigoriev I.V."/>
            <person name="Master E.R."/>
        </authorList>
    </citation>
    <scope>NUCLEOTIDE SEQUENCE [LARGE SCALE GENOMIC DNA]</scope>
    <source>
        <strain evidence="2 3">HHB-10118-sp</strain>
    </source>
</reference>
<feature type="compositionally biased region" description="Low complexity" evidence="1">
    <location>
        <begin position="120"/>
        <end position="139"/>
    </location>
</feature>
<dbReference type="KEGG" id="pco:PHACADRAFT_255562"/>
<dbReference type="InParanoid" id="K5VUD7"/>
<dbReference type="OrthoDB" id="10543674at2759"/>
<feature type="compositionally biased region" description="Polar residues" evidence="1">
    <location>
        <begin position="199"/>
        <end position="215"/>
    </location>
</feature>
<evidence type="ECO:0000313" key="2">
    <source>
        <dbReference type="EMBL" id="EKM55143.1"/>
    </source>
</evidence>
<dbReference type="STRING" id="650164.K5VUD7"/>
<dbReference type="EMBL" id="JH930472">
    <property type="protein sequence ID" value="EKM55143.1"/>
    <property type="molecule type" value="Genomic_DNA"/>
</dbReference>
<organism evidence="2 3">
    <name type="scientific">Phanerochaete carnosa (strain HHB-10118-sp)</name>
    <name type="common">White-rot fungus</name>
    <name type="synonym">Peniophora carnosa</name>
    <dbReference type="NCBI Taxonomy" id="650164"/>
    <lineage>
        <taxon>Eukaryota</taxon>
        <taxon>Fungi</taxon>
        <taxon>Dikarya</taxon>
        <taxon>Basidiomycota</taxon>
        <taxon>Agaricomycotina</taxon>
        <taxon>Agaricomycetes</taxon>
        <taxon>Polyporales</taxon>
        <taxon>Phanerochaetaceae</taxon>
        <taxon>Phanerochaete</taxon>
    </lineage>
</organism>
<dbReference type="RefSeq" id="XP_007395484.1">
    <property type="nucleotide sequence ID" value="XM_007395422.1"/>
</dbReference>
<proteinExistence type="predicted"/>
<gene>
    <name evidence="2" type="ORF">PHACADRAFT_255562</name>
</gene>
<dbReference type="HOGENOM" id="CLU_1205141_0_0_1"/>